<accession>T1B706</accession>
<comment type="caution">
    <text evidence="2">The sequence shown here is derived from an EMBL/GenBank/DDBJ whole genome shotgun (WGS) entry which is preliminary data.</text>
</comment>
<evidence type="ECO:0000256" key="1">
    <source>
        <dbReference type="SAM" id="Phobius"/>
    </source>
</evidence>
<keyword evidence="1" id="KW-1133">Transmembrane helix</keyword>
<organism evidence="2">
    <name type="scientific">mine drainage metagenome</name>
    <dbReference type="NCBI Taxonomy" id="410659"/>
    <lineage>
        <taxon>unclassified sequences</taxon>
        <taxon>metagenomes</taxon>
        <taxon>ecological metagenomes</taxon>
    </lineage>
</organism>
<reference evidence="2" key="2">
    <citation type="journal article" date="2014" name="ISME J.">
        <title>Microbial stratification in low pH oxic and suboxic macroscopic growths along an acid mine drainage.</title>
        <authorList>
            <person name="Mendez-Garcia C."/>
            <person name="Mesa V."/>
            <person name="Sprenger R.R."/>
            <person name="Richter M."/>
            <person name="Diez M.S."/>
            <person name="Solano J."/>
            <person name="Bargiela R."/>
            <person name="Golyshina O.V."/>
            <person name="Manteca A."/>
            <person name="Ramos J.L."/>
            <person name="Gallego J.R."/>
            <person name="Llorente I."/>
            <person name="Martins Dos Santos V.A."/>
            <person name="Jensen O.N."/>
            <person name="Pelaez A.I."/>
            <person name="Sanchez J."/>
            <person name="Ferrer M."/>
        </authorList>
    </citation>
    <scope>NUCLEOTIDE SEQUENCE</scope>
</reference>
<feature type="transmembrane region" description="Helical" evidence="1">
    <location>
        <begin position="92"/>
        <end position="116"/>
    </location>
</feature>
<protein>
    <submittedName>
        <fullName evidence="2">Peptidase M50</fullName>
    </submittedName>
</protein>
<dbReference type="Gene3D" id="2.30.42.10">
    <property type="match status" value="1"/>
</dbReference>
<evidence type="ECO:0000313" key="2">
    <source>
        <dbReference type="EMBL" id="EQD48779.1"/>
    </source>
</evidence>
<keyword evidence="1" id="KW-0812">Transmembrane</keyword>
<proteinExistence type="predicted"/>
<reference evidence="2" key="1">
    <citation type="submission" date="2013-08" db="EMBL/GenBank/DDBJ databases">
        <authorList>
            <person name="Mendez C."/>
            <person name="Richter M."/>
            <person name="Ferrer M."/>
            <person name="Sanchez J."/>
        </authorList>
    </citation>
    <scope>NUCLEOTIDE SEQUENCE</scope>
</reference>
<dbReference type="InterPro" id="IPR036034">
    <property type="entry name" value="PDZ_sf"/>
</dbReference>
<feature type="non-terminal residue" evidence="2">
    <location>
        <position position="1"/>
    </location>
</feature>
<gene>
    <name evidence="2" type="ORF">B2A_07863</name>
</gene>
<dbReference type="AlphaFoldDB" id="T1B706"/>
<feature type="transmembrane region" description="Helical" evidence="1">
    <location>
        <begin position="136"/>
        <end position="157"/>
    </location>
</feature>
<sequence>IEVNEGVYVTSTVPGYPAYGVLNAGMHVLSWDGHIITNISTIEAAALNDHAGSKVVVTTNTGTYNFTANSKGLIGVSLAPEYKFSDGILGTIIYFLYELFALSFMLNFLVGVVNLLPLPGFDGWRIYSANIKSTKFINFLGALVLIGIVLNALPLLAHI</sequence>
<keyword evidence="1" id="KW-0472">Membrane</keyword>
<dbReference type="EMBL" id="AUZZ01005652">
    <property type="protein sequence ID" value="EQD48779.1"/>
    <property type="molecule type" value="Genomic_DNA"/>
</dbReference>
<dbReference type="SUPFAM" id="SSF50156">
    <property type="entry name" value="PDZ domain-like"/>
    <property type="match status" value="1"/>
</dbReference>
<name>T1B706_9ZZZZ</name>